<accession>A0ACB6ZEN6</accession>
<keyword evidence="2" id="KW-1185">Reference proteome</keyword>
<evidence type="ECO:0000313" key="1">
    <source>
        <dbReference type="EMBL" id="KAF9648062.1"/>
    </source>
</evidence>
<reference evidence="1" key="1">
    <citation type="submission" date="2019-10" db="EMBL/GenBank/DDBJ databases">
        <authorList>
            <consortium name="DOE Joint Genome Institute"/>
            <person name="Kuo A."/>
            <person name="Miyauchi S."/>
            <person name="Kiss E."/>
            <person name="Drula E."/>
            <person name="Kohler A."/>
            <person name="Sanchez-Garcia M."/>
            <person name="Andreopoulos B."/>
            <person name="Barry K.W."/>
            <person name="Bonito G."/>
            <person name="Buee M."/>
            <person name="Carver A."/>
            <person name="Chen C."/>
            <person name="Cichocki N."/>
            <person name="Clum A."/>
            <person name="Culley D."/>
            <person name="Crous P.W."/>
            <person name="Fauchery L."/>
            <person name="Girlanda M."/>
            <person name="Hayes R."/>
            <person name="Keri Z."/>
            <person name="Labutti K."/>
            <person name="Lipzen A."/>
            <person name="Lombard V."/>
            <person name="Magnuson J."/>
            <person name="Maillard F."/>
            <person name="Morin E."/>
            <person name="Murat C."/>
            <person name="Nolan M."/>
            <person name="Ohm R."/>
            <person name="Pangilinan J."/>
            <person name="Pereira M."/>
            <person name="Perotto S."/>
            <person name="Peter M."/>
            <person name="Riley R."/>
            <person name="Sitrit Y."/>
            <person name="Stielow B."/>
            <person name="Szollosi G."/>
            <person name="Zifcakova L."/>
            <person name="Stursova M."/>
            <person name="Spatafora J.W."/>
            <person name="Tedersoo L."/>
            <person name="Vaario L.-M."/>
            <person name="Yamada A."/>
            <person name="Yan M."/>
            <person name="Wang P."/>
            <person name="Xu J."/>
            <person name="Bruns T."/>
            <person name="Baldrian P."/>
            <person name="Vilgalys R."/>
            <person name="Henrissat B."/>
            <person name="Grigoriev I.V."/>
            <person name="Hibbett D."/>
            <person name="Nagy L.G."/>
            <person name="Martin F.M."/>
        </authorList>
    </citation>
    <scope>NUCLEOTIDE SEQUENCE</scope>
    <source>
        <strain evidence="1">P2</strain>
    </source>
</reference>
<keyword evidence="1" id="KW-0436">Ligase</keyword>
<proteinExistence type="predicted"/>
<gene>
    <name evidence="1" type="ORF">BDM02DRAFT_3187431</name>
</gene>
<evidence type="ECO:0000313" key="2">
    <source>
        <dbReference type="Proteomes" id="UP000886501"/>
    </source>
</evidence>
<dbReference type="Proteomes" id="UP000886501">
    <property type="component" value="Unassembled WGS sequence"/>
</dbReference>
<name>A0ACB6ZEN6_THEGA</name>
<protein>
    <submittedName>
        <fullName evidence="1">Long-chain-fatty-acid-CoA ligase</fullName>
    </submittedName>
</protein>
<comment type="caution">
    <text evidence="1">The sequence shown here is derived from an EMBL/GenBank/DDBJ whole genome shotgun (WGS) entry which is preliminary data.</text>
</comment>
<sequence length="690" mass="75517">MADIHPLNDRWPELLPYEKQSLISPGPGKPGHSAVYPHITLDDGRTFTHLAQIFERGLRVAGPNAPYIGYRPAVSTNPLKFADHFIWSTWGEVAKRRLDVGGGIENLFSSGDAVKANGLETVGLWSANTPEWRIVDLALPLYGKVVVPLYENFGPDSIEYIINHSDLSVIFVQPQNVSTLLSLSPKLPTLKTIITLGEIPEAARKIADAWGKECGIKILTLNEVEAIGAKTSLPPPPVTADTIATICYTSGTTGNPKGAVLTQGALAAATYSNLSGWDLPPDATPVMLSYLPLAHIFGRTLELNVTATGGLIGYSTGSPLHLLEDLQVLKPNTLPAVPRVLNRIYQAIAANLHAPGLKGVLFRRGVAAKLERLKQTGDHTHPFWDKLVFNKVRAIIGGRVDLVGSGSAPLNPEVLDFLRVALVCNLIQGYGMTENCGTCTRPFPRDPTAAGTVGWPQPVNEIKLIDVPSMGYSVLDKPCPRGEICVRGANCFSEYYKNPEATKETIDEEGWVHTGDVGLIDEVGRFKIIDRVKNIMKLSQGEYVALERIENVYAACPVVQQIYVHGDSLQSYLIAIVIPDPVILGKIASEVWKKSVGEKDLRTLDEAVKDEKIVKAVLDMLTKDGVRYGLKGYEFAKRLYLTNELFSTENNCLTPTMKVRRKVVQERYKAELDALYALGEPTWSTTLSKL</sequence>
<dbReference type="EMBL" id="MU118020">
    <property type="protein sequence ID" value="KAF9648062.1"/>
    <property type="molecule type" value="Genomic_DNA"/>
</dbReference>
<reference evidence="1" key="2">
    <citation type="journal article" date="2020" name="Nat. Commun.">
        <title>Large-scale genome sequencing of mycorrhizal fungi provides insights into the early evolution of symbiotic traits.</title>
        <authorList>
            <person name="Miyauchi S."/>
            <person name="Kiss E."/>
            <person name="Kuo A."/>
            <person name="Drula E."/>
            <person name="Kohler A."/>
            <person name="Sanchez-Garcia M."/>
            <person name="Morin E."/>
            <person name="Andreopoulos B."/>
            <person name="Barry K.W."/>
            <person name="Bonito G."/>
            <person name="Buee M."/>
            <person name="Carver A."/>
            <person name="Chen C."/>
            <person name="Cichocki N."/>
            <person name="Clum A."/>
            <person name="Culley D."/>
            <person name="Crous P.W."/>
            <person name="Fauchery L."/>
            <person name="Girlanda M."/>
            <person name="Hayes R.D."/>
            <person name="Keri Z."/>
            <person name="LaButti K."/>
            <person name="Lipzen A."/>
            <person name="Lombard V."/>
            <person name="Magnuson J."/>
            <person name="Maillard F."/>
            <person name="Murat C."/>
            <person name="Nolan M."/>
            <person name="Ohm R.A."/>
            <person name="Pangilinan J."/>
            <person name="Pereira M.F."/>
            <person name="Perotto S."/>
            <person name="Peter M."/>
            <person name="Pfister S."/>
            <person name="Riley R."/>
            <person name="Sitrit Y."/>
            <person name="Stielow J.B."/>
            <person name="Szollosi G."/>
            <person name="Zifcakova L."/>
            <person name="Stursova M."/>
            <person name="Spatafora J.W."/>
            <person name="Tedersoo L."/>
            <person name="Vaario L.M."/>
            <person name="Yamada A."/>
            <person name="Yan M."/>
            <person name="Wang P."/>
            <person name="Xu J."/>
            <person name="Bruns T."/>
            <person name="Baldrian P."/>
            <person name="Vilgalys R."/>
            <person name="Dunand C."/>
            <person name="Henrissat B."/>
            <person name="Grigoriev I.V."/>
            <person name="Hibbett D."/>
            <person name="Nagy L.G."/>
            <person name="Martin F.M."/>
        </authorList>
    </citation>
    <scope>NUCLEOTIDE SEQUENCE</scope>
    <source>
        <strain evidence="1">P2</strain>
    </source>
</reference>
<organism evidence="1 2">
    <name type="scientific">Thelephora ganbajun</name>
    <name type="common">Ganba fungus</name>
    <dbReference type="NCBI Taxonomy" id="370292"/>
    <lineage>
        <taxon>Eukaryota</taxon>
        <taxon>Fungi</taxon>
        <taxon>Dikarya</taxon>
        <taxon>Basidiomycota</taxon>
        <taxon>Agaricomycotina</taxon>
        <taxon>Agaricomycetes</taxon>
        <taxon>Thelephorales</taxon>
        <taxon>Thelephoraceae</taxon>
        <taxon>Thelephora</taxon>
    </lineage>
</organism>